<evidence type="ECO:0000313" key="9">
    <source>
        <dbReference type="Proteomes" id="UP000584587"/>
    </source>
</evidence>
<dbReference type="AlphaFoldDB" id="A0A846TSI0"/>
<feature type="transmembrane region" description="Helical" evidence="7">
    <location>
        <begin position="122"/>
        <end position="141"/>
    </location>
</feature>
<reference evidence="8 9" key="1">
    <citation type="submission" date="2020-04" db="EMBL/GenBank/DDBJ databases">
        <title>Complete genome sequence of Spiroplasma platyhelix ATCC 51748, an insect isolate.</title>
        <authorList>
            <person name="Green E.A."/>
            <person name="Klassen J.L."/>
        </authorList>
    </citation>
    <scope>NUCLEOTIDE SEQUENCE [LARGE SCALE GENOMIC DNA]</scope>
    <source>
        <strain evidence="8 9">PALS-1</strain>
    </source>
</reference>
<evidence type="ECO:0000256" key="6">
    <source>
        <dbReference type="ARBA" id="ARBA00023136"/>
    </source>
</evidence>
<dbReference type="PANTHER" id="PTHR30589">
    <property type="entry name" value="PROLIPOPROTEIN DIACYLGLYCERYL TRANSFERASE"/>
    <property type="match status" value="1"/>
</dbReference>
<evidence type="ECO:0000313" key="8">
    <source>
        <dbReference type="EMBL" id="NKE38465.1"/>
    </source>
</evidence>
<dbReference type="GO" id="GO:0042158">
    <property type="term" value="P:lipoprotein biosynthetic process"/>
    <property type="evidence" value="ECO:0007669"/>
    <property type="project" value="UniProtKB-UniRule"/>
</dbReference>
<keyword evidence="9" id="KW-1185">Reference proteome</keyword>
<keyword evidence="2 7" id="KW-1003">Cell membrane</keyword>
<evidence type="ECO:0000256" key="7">
    <source>
        <dbReference type="HAMAP-Rule" id="MF_01147"/>
    </source>
</evidence>
<name>A0A846TSI0_9MOLU</name>
<protein>
    <recommendedName>
        <fullName evidence="7">Phosphatidylglycerol--prolipoprotein diacylglyceryl transferase</fullName>
        <ecNumber evidence="7">2.5.1.145</ecNumber>
    </recommendedName>
</protein>
<dbReference type="PANTHER" id="PTHR30589:SF0">
    <property type="entry name" value="PHOSPHATIDYLGLYCEROL--PROLIPOPROTEIN DIACYLGLYCERYL TRANSFERASE"/>
    <property type="match status" value="1"/>
</dbReference>
<dbReference type="RefSeq" id="WP_168104936.1">
    <property type="nucleotide sequence ID" value="NZ_CP051215.1"/>
</dbReference>
<evidence type="ECO:0000256" key="3">
    <source>
        <dbReference type="ARBA" id="ARBA00022679"/>
    </source>
</evidence>
<evidence type="ECO:0000256" key="4">
    <source>
        <dbReference type="ARBA" id="ARBA00022692"/>
    </source>
</evidence>
<comment type="catalytic activity">
    <reaction evidence="7">
        <text>L-cysteinyl-[prolipoprotein] + a 1,2-diacyl-sn-glycero-3-phospho-(1'-sn-glycerol) = an S-1,2-diacyl-sn-glyceryl-L-cysteinyl-[prolipoprotein] + sn-glycerol 1-phosphate + H(+)</text>
        <dbReference type="Rhea" id="RHEA:56712"/>
        <dbReference type="Rhea" id="RHEA-COMP:14679"/>
        <dbReference type="Rhea" id="RHEA-COMP:14680"/>
        <dbReference type="ChEBI" id="CHEBI:15378"/>
        <dbReference type="ChEBI" id="CHEBI:29950"/>
        <dbReference type="ChEBI" id="CHEBI:57685"/>
        <dbReference type="ChEBI" id="CHEBI:64716"/>
        <dbReference type="ChEBI" id="CHEBI:140658"/>
        <dbReference type="EC" id="2.5.1.145"/>
    </reaction>
</comment>
<feature type="transmembrane region" description="Helical" evidence="7">
    <location>
        <begin position="182"/>
        <end position="201"/>
    </location>
</feature>
<comment type="similarity">
    <text evidence="1 7">Belongs to the Lgt family.</text>
</comment>
<keyword evidence="4 7" id="KW-0812">Transmembrane</keyword>
<evidence type="ECO:0000256" key="2">
    <source>
        <dbReference type="ARBA" id="ARBA00022475"/>
    </source>
</evidence>
<dbReference type="PROSITE" id="PS01311">
    <property type="entry name" value="LGT"/>
    <property type="match status" value="1"/>
</dbReference>
<gene>
    <name evidence="7" type="primary">lgt</name>
    <name evidence="8" type="ORF">HER12_01700</name>
</gene>
<feature type="transmembrane region" description="Helical" evidence="7">
    <location>
        <begin position="92"/>
        <end position="110"/>
    </location>
</feature>
<accession>A0A846TSI0</accession>
<keyword evidence="5 7" id="KW-1133">Transmembrane helix</keyword>
<dbReference type="UniPathway" id="UPA00664"/>
<keyword evidence="3 7" id="KW-0808">Transferase</keyword>
<comment type="caution">
    <text evidence="8">The sequence shown here is derived from an EMBL/GenBank/DDBJ whole genome shotgun (WGS) entry which is preliminary data.</text>
</comment>
<dbReference type="Proteomes" id="UP000584587">
    <property type="component" value="Unassembled WGS sequence"/>
</dbReference>
<dbReference type="EC" id="2.5.1.145" evidence="7"/>
<organism evidence="8 9">
    <name type="scientific">Spiroplasma platyhelix PALS-1</name>
    <dbReference type="NCBI Taxonomy" id="1276218"/>
    <lineage>
        <taxon>Bacteria</taxon>
        <taxon>Bacillati</taxon>
        <taxon>Mycoplasmatota</taxon>
        <taxon>Mollicutes</taxon>
        <taxon>Entomoplasmatales</taxon>
        <taxon>Spiroplasmataceae</taxon>
        <taxon>Spiroplasma</taxon>
    </lineage>
</organism>
<sequence length="401" mass="46846">MHIFSGYNDSIANIPGTSIHIYSILMGIAVLVVLFSSWFKMYRRNIPTRTLEGSVFIIIPCGLLGARLWYVLNHTDMVHGFIDVIAVWQGGMAIQGGIFAGLIVGLIIFYRASLKYKISMWVYLDCILPNILLGQAIGRWGNFFNQEILGWDTGQAFPWLPSWINDHLHYPNDHVEVYRHPLFLYESIASLVGWVFLIFVLPKIGFWFSKKPWKIEAEKYQPLWIKEPIVKSDYYQPWKVVKKLHSYRKWKKSCWEKAYYDFEPEKSLIKDTKLRTFKAIKVTPTMNGVQKIFVSQKNFFRKITNKFYQDASPLNQSYNPNQYKLTYTGAMGAGYFIFYGIIRVILEPFRYASDIMMIGSVRTSILVSVLWIILGIVLLVFAQFIASKKFRKKGWLYEKQY</sequence>
<keyword evidence="6 7" id="KW-0472">Membrane</keyword>
<dbReference type="InterPro" id="IPR001640">
    <property type="entry name" value="Lgt"/>
</dbReference>
<dbReference type="GO" id="GO:0008961">
    <property type="term" value="F:phosphatidylglycerol-prolipoprotein diacylglyceryl transferase activity"/>
    <property type="evidence" value="ECO:0007669"/>
    <property type="project" value="UniProtKB-UniRule"/>
</dbReference>
<feature type="transmembrane region" description="Helical" evidence="7">
    <location>
        <begin position="51"/>
        <end position="72"/>
    </location>
</feature>
<evidence type="ECO:0000256" key="1">
    <source>
        <dbReference type="ARBA" id="ARBA00007150"/>
    </source>
</evidence>
<comment type="pathway">
    <text evidence="7">Protein modification; lipoprotein biosynthesis (diacylglyceryl transfer).</text>
</comment>
<feature type="transmembrane region" description="Helical" evidence="7">
    <location>
        <begin position="20"/>
        <end position="39"/>
    </location>
</feature>
<keyword evidence="8" id="KW-0449">Lipoprotein</keyword>
<feature type="binding site" evidence="7">
    <location>
        <position position="139"/>
    </location>
    <ligand>
        <name>a 1,2-diacyl-sn-glycero-3-phospho-(1'-sn-glycerol)</name>
        <dbReference type="ChEBI" id="CHEBI:64716"/>
    </ligand>
</feature>
<dbReference type="HAMAP" id="MF_01147">
    <property type="entry name" value="Lgt"/>
    <property type="match status" value="1"/>
</dbReference>
<comment type="function">
    <text evidence="7">Catalyzes the transfer of the diacylglyceryl group from phosphatidylglycerol to the sulfhydryl group of the N-terminal cysteine of a prolipoprotein, the first step in the formation of mature lipoproteins.</text>
</comment>
<comment type="subcellular location">
    <subcellularLocation>
        <location evidence="7">Cell membrane</location>
        <topology evidence="7">Multi-pass membrane protein</topology>
    </subcellularLocation>
</comment>
<feature type="transmembrane region" description="Helical" evidence="7">
    <location>
        <begin position="365"/>
        <end position="386"/>
    </location>
</feature>
<feature type="transmembrane region" description="Helical" evidence="7">
    <location>
        <begin position="325"/>
        <end position="345"/>
    </location>
</feature>
<dbReference type="GO" id="GO:0005886">
    <property type="term" value="C:plasma membrane"/>
    <property type="evidence" value="ECO:0007669"/>
    <property type="project" value="UniProtKB-SubCell"/>
</dbReference>
<dbReference type="Pfam" id="PF01790">
    <property type="entry name" value="LGT"/>
    <property type="match status" value="2"/>
</dbReference>
<proteinExistence type="inferred from homology"/>
<evidence type="ECO:0000256" key="5">
    <source>
        <dbReference type="ARBA" id="ARBA00022989"/>
    </source>
</evidence>
<dbReference type="EMBL" id="JAAVVK010000001">
    <property type="protein sequence ID" value="NKE38465.1"/>
    <property type="molecule type" value="Genomic_DNA"/>
</dbReference>